<protein>
    <submittedName>
        <fullName evidence="1">Uncharacterized protein</fullName>
    </submittedName>
</protein>
<gene>
    <name evidence="1" type="ORF">GCM10007384_28850</name>
</gene>
<dbReference type="Proteomes" id="UP000601108">
    <property type="component" value="Unassembled WGS sequence"/>
</dbReference>
<accession>A0A918JX05</accession>
<comment type="caution">
    <text evidence="1">The sequence shown here is derived from an EMBL/GenBank/DDBJ whole genome shotgun (WGS) entry which is preliminary data.</text>
</comment>
<dbReference type="AlphaFoldDB" id="A0A918JX05"/>
<sequence>MKYKKWSLEEKLEILASSEEIGIVEAIMYLRKYDEGLNLMYSFQRNFKKIVGNNIYDSVVKHHDNKYGHIKFDKIPDASTKNTEY</sequence>
<dbReference type="RefSeq" id="WP_027412622.1">
    <property type="nucleotide sequence ID" value="NZ_BMWS01000021.1"/>
</dbReference>
<reference evidence="1 2" key="1">
    <citation type="journal article" date="2014" name="Int. J. Syst. Evol. Microbiol.">
        <title>Complete genome sequence of Corynebacterium casei LMG S-19264T (=DSM 44701T), isolated from a smear-ripened cheese.</title>
        <authorList>
            <consortium name="US DOE Joint Genome Institute (JGI-PGF)"/>
            <person name="Walter F."/>
            <person name="Albersmeier A."/>
            <person name="Kalinowski J."/>
            <person name="Ruckert C."/>
        </authorList>
    </citation>
    <scope>NUCLEOTIDE SEQUENCE [LARGE SCALE GENOMIC DNA]</scope>
    <source>
        <strain evidence="1 2">KCTC 12285</strain>
    </source>
</reference>
<evidence type="ECO:0000313" key="2">
    <source>
        <dbReference type="Proteomes" id="UP000601108"/>
    </source>
</evidence>
<name>A0A918JX05_9FLAO</name>
<proteinExistence type="predicted"/>
<evidence type="ECO:0000313" key="1">
    <source>
        <dbReference type="EMBL" id="GGX26029.1"/>
    </source>
</evidence>
<dbReference type="EMBL" id="BMWS01000021">
    <property type="protein sequence ID" value="GGX26029.1"/>
    <property type="molecule type" value="Genomic_DNA"/>
</dbReference>
<keyword evidence="2" id="KW-1185">Reference proteome</keyword>
<organism evidence="1 2">
    <name type="scientific">Aquimarina muelleri</name>
    <dbReference type="NCBI Taxonomy" id="279356"/>
    <lineage>
        <taxon>Bacteria</taxon>
        <taxon>Pseudomonadati</taxon>
        <taxon>Bacteroidota</taxon>
        <taxon>Flavobacteriia</taxon>
        <taxon>Flavobacteriales</taxon>
        <taxon>Flavobacteriaceae</taxon>
        <taxon>Aquimarina</taxon>
    </lineage>
</organism>